<accession>A0A6A4FHS5</accession>
<dbReference type="Proteomes" id="UP000429607">
    <property type="component" value="Unassembled WGS sequence"/>
</dbReference>
<dbReference type="EMBL" id="QXFU01005728">
    <property type="protein sequence ID" value="KAE8963262.1"/>
    <property type="molecule type" value="Genomic_DNA"/>
</dbReference>
<proteinExistence type="predicted"/>
<gene>
    <name evidence="3" type="ORF">PR001_g9557</name>
    <name evidence="2" type="ORF">PR002_g29338</name>
    <name evidence="4" type="ORF">PR003_g12633</name>
</gene>
<comment type="caution">
    <text evidence="4">The sequence shown here is derived from an EMBL/GenBank/DDBJ whole genome shotgun (WGS) entry which is preliminary data.</text>
</comment>
<name>A0A6A4FHS5_9STRA</name>
<dbReference type="EMBL" id="QXFV01000533">
    <property type="protein sequence ID" value="KAE9034873.1"/>
    <property type="molecule type" value="Genomic_DNA"/>
</dbReference>
<reference evidence="4 6" key="1">
    <citation type="submission" date="2018-08" db="EMBL/GenBank/DDBJ databases">
        <title>Genomic investigation of the strawberry pathogen Phytophthora fragariae indicates pathogenicity is determined by transcriptional variation in three key races.</title>
        <authorList>
            <person name="Adams T.M."/>
            <person name="Armitage A.D."/>
            <person name="Sobczyk M.K."/>
            <person name="Bates H.J."/>
            <person name="Dunwell J.M."/>
            <person name="Nellist C.F."/>
            <person name="Harrison R.J."/>
        </authorList>
    </citation>
    <scope>NUCLEOTIDE SEQUENCE [LARGE SCALE GENOMIC DNA]</scope>
    <source>
        <strain evidence="3 5">SCRP249</strain>
        <strain evidence="2 7">SCRP324</strain>
        <strain evidence="4 6">SCRP333</strain>
    </source>
</reference>
<keyword evidence="6" id="KW-1185">Reference proteome</keyword>
<evidence type="ECO:0000313" key="4">
    <source>
        <dbReference type="EMBL" id="KAE9336194.1"/>
    </source>
</evidence>
<evidence type="ECO:0000313" key="2">
    <source>
        <dbReference type="EMBL" id="KAE8963262.1"/>
    </source>
</evidence>
<evidence type="ECO:0000313" key="7">
    <source>
        <dbReference type="Proteomes" id="UP000435112"/>
    </source>
</evidence>
<evidence type="ECO:0000256" key="1">
    <source>
        <dbReference type="SAM" id="SignalP"/>
    </source>
</evidence>
<organism evidence="4 6">
    <name type="scientific">Phytophthora rubi</name>
    <dbReference type="NCBI Taxonomy" id="129364"/>
    <lineage>
        <taxon>Eukaryota</taxon>
        <taxon>Sar</taxon>
        <taxon>Stramenopiles</taxon>
        <taxon>Oomycota</taxon>
        <taxon>Peronosporomycetes</taxon>
        <taxon>Peronosporales</taxon>
        <taxon>Peronosporaceae</taxon>
        <taxon>Phytophthora</taxon>
    </lineage>
</organism>
<evidence type="ECO:0000313" key="5">
    <source>
        <dbReference type="Proteomes" id="UP000429607"/>
    </source>
</evidence>
<evidence type="ECO:0000313" key="3">
    <source>
        <dbReference type="EMBL" id="KAE9034873.1"/>
    </source>
</evidence>
<evidence type="ECO:0008006" key="8">
    <source>
        <dbReference type="Google" id="ProtNLM"/>
    </source>
</evidence>
<dbReference type="AlphaFoldDB" id="A0A6A4FHS5"/>
<feature type="signal peptide" evidence="1">
    <location>
        <begin position="1"/>
        <end position="18"/>
    </location>
</feature>
<keyword evidence="1" id="KW-0732">Signal</keyword>
<dbReference type="Proteomes" id="UP000434957">
    <property type="component" value="Unassembled WGS sequence"/>
</dbReference>
<dbReference type="EMBL" id="QXFT01000767">
    <property type="protein sequence ID" value="KAE9336194.1"/>
    <property type="molecule type" value="Genomic_DNA"/>
</dbReference>
<feature type="chain" id="PRO_5036167644" description="Secreted protein" evidence="1">
    <location>
        <begin position="19"/>
        <end position="64"/>
    </location>
</feature>
<evidence type="ECO:0000313" key="6">
    <source>
        <dbReference type="Proteomes" id="UP000434957"/>
    </source>
</evidence>
<protein>
    <recommendedName>
        <fullName evidence="8">Secreted protein</fullName>
    </recommendedName>
</protein>
<sequence>MSWLHSYLVELVYASVFAGRLGSVDSTNRPGQFGVELTIFPKTWTPTTCNFPKSGPCTKVGWHT</sequence>
<dbReference type="Proteomes" id="UP000435112">
    <property type="component" value="Unassembled WGS sequence"/>
</dbReference>